<feature type="transmembrane region" description="Helical" evidence="1">
    <location>
        <begin position="167"/>
        <end position="187"/>
    </location>
</feature>
<feature type="transmembrane region" description="Helical" evidence="1">
    <location>
        <begin position="94"/>
        <end position="116"/>
    </location>
</feature>
<accession>A0A9Y1BKT5</accession>
<keyword evidence="1" id="KW-1133">Transmembrane helix</keyword>
<name>A0A9Y1BKT5_9ARCH</name>
<evidence type="ECO:0000313" key="2">
    <source>
        <dbReference type="EMBL" id="UJG40863.1"/>
    </source>
</evidence>
<dbReference type="AlphaFoldDB" id="A0A9Y1BKT5"/>
<evidence type="ECO:0000256" key="1">
    <source>
        <dbReference type="SAM" id="Phobius"/>
    </source>
</evidence>
<dbReference type="EMBL" id="CP084166">
    <property type="protein sequence ID" value="UJG40863.1"/>
    <property type="molecule type" value="Genomic_DNA"/>
</dbReference>
<feature type="transmembrane region" description="Helical" evidence="1">
    <location>
        <begin position="122"/>
        <end position="146"/>
    </location>
</feature>
<keyword evidence="1" id="KW-0472">Membrane</keyword>
<keyword evidence="1" id="KW-0812">Transmembrane</keyword>
<protein>
    <submittedName>
        <fullName evidence="2">Uncharacterized protein</fullName>
    </submittedName>
</protein>
<sequence>MVLTEADLVAKTPVKKPKTFNPLGAVLSGFFIAEGFVLIFNSMIDRSINSWYSFLGAVFIIFSILSYFLSVSLTAKKLEFFKQLDKAYDLKKSLIVESLLFYIGFTPMYGFFFAYGVKGVPLWVFFAVIVFVCLTFSSLTIFNIYLLEKEESRMYHLLQFIYQPKRWLLLVFSTITISLSLIFLLLIS</sequence>
<gene>
    <name evidence="2" type="ORF">K9W45_00045</name>
</gene>
<proteinExistence type="predicted"/>
<dbReference type="Proteomes" id="UP001201020">
    <property type="component" value="Chromosome"/>
</dbReference>
<reference evidence="2" key="1">
    <citation type="journal article" date="2022" name="Nat. Microbiol.">
        <title>Unique mobile elements and scalable gene flow at the prokaryote-eukaryote boundary revealed by circularized Asgard archaea genomes.</title>
        <authorList>
            <person name="Wu F."/>
            <person name="Speth D.R."/>
            <person name="Philosof A."/>
            <person name="Cremiere A."/>
            <person name="Narayanan A."/>
            <person name="Barco R.A."/>
            <person name="Connon S.A."/>
            <person name="Amend J.P."/>
            <person name="Antoshechkin I.A."/>
            <person name="Orphan V.J."/>
        </authorList>
    </citation>
    <scope>NUCLEOTIDE SEQUENCE</scope>
    <source>
        <strain evidence="2">PM71</strain>
    </source>
</reference>
<feature type="transmembrane region" description="Helical" evidence="1">
    <location>
        <begin position="50"/>
        <end position="73"/>
    </location>
</feature>
<feature type="transmembrane region" description="Helical" evidence="1">
    <location>
        <begin position="20"/>
        <end position="44"/>
    </location>
</feature>
<organism evidence="2">
    <name type="scientific">Candidatus Heimdallarchaeum aukensis</name>
    <dbReference type="NCBI Taxonomy" id="2876573"/>
    <lineage>
        <taxon>Archaea</taxon>
        <taxon>Promethearchaeati</taxon>
        <taxon>Candidatus Heimdallarchaeota</taxon>
        <taxon>Candidatus Heimdallarchaeia (ex Rinke et al. 2021) (nom. nud.)</taxon>
        <taxon>Candidatus Heimdallarchaeales</taxon>
        <taxon>Candidatus Heimdallarchaeaceae</taxon>
        <taxon>Candidatus Heimdallarchaeum</taxon>
    </lineage>
</organism>